<protein>
    <submittedName>
        <fullName evidence="2">Uncharacterized protein</fullName>
    </submittedName>
</protein>
<reference evidence="2 3" key="1">
    <citation type="submission" date="2023-01" db="EMBL/GenBank/DDBJ databases">
        <title>Analysis of 21 Apiospora genomes using comparative genomics revels a genus with tremendous synthesis potential of carbohydrate active enzymes and secondary metabolites.</title>
        <authorList>
            <person name="Sorensen T."/>
        </authorList>
    </citation>
    <scope>NUCLEOTIDE SEQUENCE [LARGE SCALE GENOMIC DNA]</scope>
    <source>
        <strain evidence="2 3">CBS 135458</strain>
    </source>
</reference>
<organism evidence="2 3">
    <name type="scientific">Apiospora phragmitis</name>
    <dbReference type="NCBI Taxonomy" id="2905665"/>
    <lineage>
        <taxon>Eukaryota</taxon>
        <taxon>Fungi</taxon>
        <taxon>Dikarya</taxon>
        <taxon>Ascomycota</taxon>
        <taxon>Pezizomycotina</taxon>
        <taxon>Sordariomycetes</taxon>
        <taxon>Xylariomycetidae</taxon>
        <taxon>Amphisphaeriales</taxon>
        <taxon>Apiosporaceae</taxon>
        <taxon>Apiospora</taxon>
    </lineage>
</organism>
<feature type="chain" id="PRO_5046151081" evidence="1">
    <location>
        <begin position="35"/>
        <end position="394"/>
    </location>
</feature>
<evidence type="ECO:0000256" key="1">
    <source>
        <dbReference type="SAM" id="SignalP"/>
    </source>
</evidence>
<dbReference type="RefSeq" id="XP_066717142.1">
    <property type="nucleotide sequence ID" value="XM_066857873.1"/>
</dbReference>
<feature type="signal peptide" evidence="1">
    <location>
        <begin position="1"/>
        <end position="34"/>
    </location>
</feature>
<accession>A0ABR1VF79</accession>
<name>A0ABR1VF79_9PEZI</name>
<proteinExistence type="predicted"/>
<comment type="caution">
    <text evidence="2">The sequence shown here is derived from an EMBL/GenBank/DDBJ whole genome shotgun (WGS) entry which is preliminary data.</text>
</comment>
<keyword evidence="1" id="KW-0732">Signal</keyword>
<dbReference type="EMBL" id="JAQQWL010000006">
    <property type="protein sequence ID" value="KAK8069848.1"/>
    <property type="molecule type" value="Genomic_DNA"/>
</dbReference>
<dbReference type="Proteomes" id="UP001480595">
    <property type="component" value="Unassembled WGS sequence"/>
</dbReference>
<gene>
    <name evidence="2" type="ORF">PG994_006464</name>
</gene>
<dbReference type="GeneID" id="92090936"/>
<evidence type="ECO:0000313" key="2">
    <source>
        <dbReference type="EMBL" id="KAK8069848.1"/>
    </source>
</evidence>
<evidence type="ECO:0000313" key="3">
    <source>
        <dbReference type="Proteomes" id="UP001480595"/>
    </source>
</evidence>
<sequence length="394" mass="42668">MAPQQQVNLRTAATTSVLASLITCQSLLVPAAAAATILSGVRRGEAGTGAVVAPREMAGLNVWKLYDAVKDYLTAKNAYDPDVPDKCVLLRTTAGGYCQTYVNCRQNNGYGDRMGPWSACFLGGRQYFRHDLVGDFSVTFTQAGGKDGNKEYGLHDPVLQFAALNNWEEMKVQDVLDAQKKSGNNERQLCTGRDEGAGTERKSWRCGLPQLKRASVSAFGINLMYPDADQKSYNPGTAHVIQYQRNRYGNGDKFAFGVQIFDGAGAQIGHYQKTAVDDKSWLSVKSKLPYTFDMQAGKGGKDAVAFKYNGQTWDCGGDKSSASGSSHQCTLKKSGYENGDREGNMGFNCSTAKGLNLQDTVPVKASIFCLMPNYTLNAIVGRNVILQDGSEPAT</sequence>
<keyword evidence="3" id="KW-1185">Reference proteome</keyword>